<keyword evidence="4" id="KW-1185">Reference proteome</keyword>
<dbReference type="InterPro" id="IPR036779">
    <property type="entry name" value="LysM_dom_sf"/>
</dbReference>
<dbReference type="Pfam" id="PF01476">
    <property type="entry name" value="LysM"/>
    <property type="match status" value="1"/>
</dbReference>
<evidence type="ECO:0000256" key="1">
    <source>
        <dbReference type="SAM" id="MobiDB-lite"/>
    </source>
</evidence>
<comment type="caution">
    <text evidence="3">The sequence shown here is derived from an EMBL/GenBank/DDBJ whole genome shotgun (WGS) entry which is preliminary data.</text>
</comment>
<evidence type="ECO:0000313" key="3">
    <source>
        <dbReference type="EMBL" id="OEG23723.1"/>
    </source>
</evidence>
<dbReference type="OrthoDB" id="9798935at2"/>
<dbReference type="STRING" id="1131292.BCR24_10445"/>
<protein>
    <recommendedName>
        <fullName evidence="2">LysM domain-containing protein</fullName>
    </recommendedName>
</protein>
<dbReference type="SMART" id="SM00257">
    <property type="entry name" value="LysM"/>
    <property type="match status" value="1"/>
</dbReference>
<dbReference type="SUPFAM" id="SSF54106">
    <property type="entry name" value="LysM domain"/>
    <property type="match status" value="1"/>
</dbReference>
<gene>
    <name evidence="3" type="ORF">BCR24_10445</name>
</gene>
<dbReference type="RefSeq" id="WP_069638922.1">
    <property type="nucleotide sequence ID" value="NZ_JAFBEZ010000011.1"/>
</dbReference>
<name>A0A1E5HFM4_9ENTE</name>
<organism evidence="3 4">
    <name type="scientific">Enterococcus ureilyticus</name>
    <dbReference type="NCBI Taxonomy" id="1131292"/>
    <lineage>
        <taxon>Bacteria</taxon>
        <taxon>Bacillati</taxon>
        <taxon>Bacillota</taxon>
        <taxon>Bacilli</taxon>
        <taxon>Lactobacillales</taxon>
        <taxon>Enterococcaceae</taxon>
        <taxon>Enterococcus</taxon>
    </lineage>
</organism>
<reference evidence="4" key="1">
    <citation type="submission" date="2016-09" db="EMBL/GenBank/DDBJ databases">
        <authorList>
            <person name="Gulvik C.A."/>
        </authorList>
    </citation>
    <scope>NUCLEOTIDE SEQUENCE [LARGE SCALE GENOMIC DNA]</scope>
    <source>
        <strain evidence="4">LMG 26676</strain>
    </source>
</reference>
<feature type="domain" description="LysM" evidence="2">
    <location>
        <begin position="89"/>
        <end position="132"/>
    </location>
</feature>
<dbReference type="Gene3D" id="3.10.350.10">
    <property type="entry name" value="LysM domain"/>
    <property type="match status" value="1"/>
</dbReference>
<proteinExistence type="predicted"/>
<dbReference type="Proteomes" id="UP000094469">
    <property type="component" value="Unassembled WGS sequence"/>
</dbReference>
<sequence>MKKQINKKYRILLISSAILFSTVVYFMSDSLILGASAGGGGTVSAPVTTDDSEAPTSASIPQAAQTQQESNLSSDVASEDKNNEVPKEVYVIKAGQTLWEIAQDSGLSIQTLMNKNQLSSSVIVEGQELVFD</sequence>
<dbReference type="AlphaFoldDB" id="A0A1E5HFM4"/>
<dbReference type="InterPro" id="IPR018392">
    <property type="entry name" value="LysM"/>
</dbReference>
<feature type="compositionally biased region" description="Polar residues" evidence="1">
    <location>
        <begin position="54"/>
        <end position="76"/>
    </location>
</feature>
<feature type="region of interest" description="Disordered" evidence="1">
    <location>
        <begin position="39"/>
        <end position="82"/>
    </location>
</feature>
<evidence type="ECO:0000259" key="2">
    <source>
        <dbReference type="SMART" id="SM00257"/>
    </source>
</evidence>
<evidence type="ECO:0000313" key="4">
    <source>
        <dbReference type="Proteomes" id="UP000094469"/>
    </source>
</evidence>
<dbReference type="CDD" id="cd00118">
    <property type="entry name" value="LysM"/>
    <property type="match status" value="1"/>
</dbReference>
<accession>A0A1E5HFM4</accession>
<dbReference type="EMBL" id="MIKC01000002">
    <property type="protein sequence ID" value="OEG23723.1"/>
    <property type="molecule type" value="Genomic_DNA"/>
</dbReference>